<evidence type="ECO:0000256" key="1">
    <source>
        <dbReference type="ARBA" id="ARBA00001961"/>
    </source>
</evidence>
<dbReference type="EMBL" id="CP081294">
    <property type="protein sequence ID" value="QZD96055.1"/>
    <property type="molecule type" value="Genomic_DNA"/>
</dbReference>
<dbReference type="Pfam" id="PF00578">
    <property type="entry name" value="AhpC-TSA"/>
    <property type="match status" value="1"/>
</dbReference>
<evidence type="ECO:0000259" key="8">
    <source>
        <dbReference type="PROSITE" id="PS51471"/>
    </source>
</evidence>
<dbReference type="InterPro" id="IPR006620">
    <property type="entry name" value="Pro_4_hyd_alph"/>
</dbReference>
<dbReference type="SMART" id="SM00702">
    <property type="entry name" value="P4Hc"/>
    <property type="match status" value="1"/>
</dbReference>
<evidence type="ECO:0000256" key="6">
    <source>
        <dbReference type="ARBA" id="ARBA00023004"/>
    </source>
</evidence>
<evidence type="ECO:0000256" key="4">
    <source>
        <dbReference type="ARBA" id="ARBA00022964"/>
    </source>
</evidence>
<feature type="domain" description="Thioredoxin" evidence="7">
    <location>
        <begin position="8"/>
        <end position="155"/>
    </location>
</feature>
<sequence length="365" mass="40639">MTTPPAPPIAGDYAPWFHAKALSGSDRYAFHSVGGRHVLMLFFGTASQPGAKAALEVVAKHREVFDDEHAVFFGVTVDPSDVAQNRIAQDLPGIRYFLDYDRAVSRLFGAAKDAHRYEPFWVLLDRELRVIQRYRIDAGEAAIAELRKRTAKVPDGVAPVLTVPDVFDAETCRMLIDLYNKDGGTASGFMRDVDGKTTHVLDDNFKRRRDTSIEDAKLIQMLSQRIARRVAPAIERATHFKATRIERHIVACYEAGKGHFRPHRDNTTFGTAHRRFAVTINLNAEEYEGGDLRFPEFGGRTYRAPTGGAVVFSCSLLHEAMPVTKGKRYAFLPFLYDEEARAVREANLDKLAAAGGQDVKQEGAA</sequence>
<dbReference type="PROSITE" id="PS51471">
    <property type="entry name" value="FE2OG_OXY"/>
    <property type="match status" value="1"/>
</dbReference>
<dbReference type="InterPro" id="IPR005123">
    <property type="entry name" value="Oxoglu/Fe-dep_dioxygenase_dom"/>
</dbReference>
<protein>
    <submittedName>
        <fullName evidence="9">2OG-Fe(II) oxygenase</fullName>
    </submittedName>
</protein>
<dbReference type="Gene3D" id="3.40.30.10">
    <property type="entry name" value="Glutaredoxin"/>
    <property type="match status" value="1"/>
</dbReference>
<keyword evidence="3" id="KW-0847">Vitamin C</keyword>
<dbReference type="InterPro" id="IPR044862">
    <property type="entry name" value="Pro_4_hyd_alph_FE2OG_OXY"/>
</dbReference>
<comment type="cofactor">
    <cofactor evidence="1">
        <name>L-ascorbate</name>
        <dbReference type="ChEBI" id="CHEBI:38290"/>
    </cofactor>
</comment>
<dbReference type="Pfam" id="PF13640">
    <property type="entry name" value="2OG-FeII_Oxy_3"/>
    <property type="match status" value="1"/>
</dbReference>
<evidence type="ECO:0000256" key="3">
    <source>
        <dbReference type="ARBA" id="ARBA00022896"/>
    </source>
</evidence>
<dbReference type="InterPro" id="IPR013766">
    <property type="entry name" value="Thioredoxin_domain"/>
</dbReference>
<dbReference type="InterPro" id="IPR000866">
    <property type="entry name" value="AhpC/TSA"/>
</dbReference>
<keyword evidence="4" id="KW-0223">Dioxygenase</keyword>
<evidence type="ECO:0000313" key="10">
    <source>
        <dbReference type="Proteomes" id="UP000824321"/>
    </source>
</evidence>
<evidence type="ECO:0000259" key="7">
    <source>
        <dbReference type="PROSITE" id="PS51352"/>
    </source>
</evidence>
<proteinExistence type="predicted"/>
<evidence type="ECO:0000256" key="2">
    <source>
        <dbReference type="ARBA" id="ARBA00022723"/>
    </source>
</evidence>
<dbReference type="RefSeq" id="WP_221431780.1">
    <property type="nucleotide sequence ID" value="NZ_CP081294.1"/>
</dbReference>
<dbReference type="Proteomes" id="UP000824321">
    <property type="component" value="Chromosome"/>
</dbReference>
<gene>
    <name evidence="9" type="ORF">K3136_04940</name>
</gene>
<dbReference type="SUPFAM" id="SSF52833">
    <property type="entry name" value="Thioredoxin-like"/>
    <property type="match status" value="1"/>
</dbReference>
<dbReference type="SUPFAM" id="SSF51197">
    <property type="entry name" value="Clavaminate synthase-like"/>
    <property type="match status" value="1"/>
</dbReference>
<dbReference type="Gene3D" id="2.60.120.620">
    <property type="entry name" value="q2cbj1_9rhob like domain"/>
    <property type="match status" value="1"/>
</dbReference>
<organism evidence="9 10">
    <name type="scientific">Qipengyuania gelatinilytica</name>
    <dbReference type="NCBI Taxonomy" id="2867231"/>
    <lineage>
        <taxon>Bacteria</taxon>
        <taxon>Pseudomonadati</taxon>
        <taxon>Pseudomonadota</taxon>
        <taxon>Alphaproteobacteria</taxon>
        <taxon>Sphingomonadales</taxon>
        <taxon>Erythrobacteraceae</taxon>
        <taxon>Qipengyuania</taxon>
    </lineage>
</organism>
<feature type="domain" description="Fe2OG dioxygenase" evidence="8">
    <location>
        <begin position="244"/>
        <end position="338"/>
    </location>
</feature>
<keyword evidence="6" id="KW-0408">Iron</keyword>
<reference evidence="9 10" key="1">
    <citation type="submission" date="2021-08" db="EMBL/GenBank/DDBJ databases">
        <title>Comparative Genomics Analysis of the Genus Qipengyuania Reveals Extensive Genetic Diversity and Metabolic Versatility, Including the Description of Fifteen Novel Species.</title>
        <authorList>
            <person name="Liu Y."/>
        </authorList>
    </citation>
    <scope>NUCLEOTIDE SEQUENCE [LARGE SCALE GENOMIC DNA]</scope>
    <source>
        <strain evidence="9 10">1NDH1</strain>
    </source>
</reference>
<keyword evidence="2" id="KW-0479">Metal-binding</keyword>
<keyword evidence="5" id="KW-0560">Oxidoreductase</keyword>
<name>A0ABX9A4A5_9SPHN</name>
<keyword evidence="10" id="KW-1185">Reference proteome</keyword>
<dbReference type="PROSITE" id="PS51352">
    <property type="entry name" value="THIOREDOXIN_2"/>
    <property type="match status" value="1"/>
</dbReference>
<evidence type="ECO:0000313" key="9">
    <source>
        <dbReference type="EMBL" id="QZD96055.1"/>
    </source>
</evidence>
<dbReference type="InterPro" id="IPR036249">
    <property type="entry name" value="Thioredoxin-like_sf"/>
</dbReference>
<evidence type="ECO:0000256" key="5">
    <source>
        <dbReference type="ARBA" id="ARBA00023002"/>
    </source>
</evidence>
<accession>A0ABX9A4A5</accession>